<accession>A0ABV6A520</accession>
<protein>
    <submittedName>
        <fullName evidence="2">DUF3558 domain-containing protein</fullName>
    </submittedName>
</protein>
<reference evidence="2 3" key="1">
    <citation type="submission" date="2024-09" db="EMBL/GenBank/DDBJ databases">
        <authorList>
            <person name="Sun Q."/>
            <person name="Mori K."/>
        </authorList>
    </citation>
    <scope>NUCLEOTIDE SEQUENCE [LARGE SCALE GENOMIC DNA]</scope>
    <source>
        <strain evidence="2 3">TBRC 7907</strain>
    </source>
</reference>
<dbReference type="PROSITE" id="PS51257">
    <property type="entry name" value="PROKAR_LIPOPROTEIN"/>
    <property type="match status" value="1"/>
</dbReference>
<name>A0ABV6A520_9PSEU</name>
<sequence length="203" mass="22228">MPDHPVRRLGLIAVVLAVAITGCTTSQAGTAIPQDTITEVARPAATTTRRADRPRELKLDNIRPCELLTPAQRQELKIDQPFKELTEYNFNAPVCDFHSNPETASIVFVVLLDRDADFFAPGKLAAETRAIRVLGFPAFEAHVKQGKPGNEGCSVNVGVADGQVLRTQYVEQGRYKDPLSHEELCRRATRNAEIAVGNLLARG</sequence>
<evidence type="ECO:0000313" key="3">
    <source>
        <dbReference type="Proteomes" id="UP001589693"/>
    </source>
</evidence>
<dbReference type="RefSeq" id="WP_377859794.1">
    <property type="nucleotide sequence ID" value="NZ_JBHLZU010000026.1"/>
</dbReference>
<proteinExistence type="predicted"/>
<keyword evidence="3" id="KW-1185">Reference proteome</keyword>
<keyword evidence="1" id="KW-0732">Signal</keyword>
<evidence type="ECO:0000313" key="2">
    <source>
        <dbReference type="EMBL" id="MFB9908267.1"/>
    </source>
</evidence>
<dbReference type="Pfam" id="PF12079">
    <property type="entry name" value="DUF3558"/>
    <property type="match status" value="1"/>
</dbReference>
<dbReference type="EMBL" id="JBHLZU010000026">
    <property type="protein sequence ID" value="MFB9908267.1"/>
    <property type="molecule type" value="Genomic_DNA"/>
</dbReference>
<evidence type="ECO:0000256" key="1">
    <source>
        <dbReference type="SAM" id="SignalP"/>
    </source>
</evidence>
<feature type="signal peptide" evidence="1">
    <location>
        <begin position="1"/>
        <end position="28"/>
    </location>
</feature>
<gene>
    <name evidence="2" type="ORF">ACFFQA_30405</name>
</gene>
<feature type="chain" id="PRO_5046987845" evidence="1">
    <location>
        <begin position="29"/>
        <end position="203"/>
    </location>
</feature>
<dbReference type="Proteomes" id="UP001589693">
    <property type="component" value="Unassembled WGS sequence"/>
</dbReference>
<organism evidence="2 3">
    <name type="scientific">Allokutzneria oryzae</name>
    <dbReference type="NCBI Taxonomy" id="1378989"/>
    <lineage>
        <taxon>Bacteria</taxon>
        <taxon>Bacillati</taxon>
        <taxon>Actinomycetota</taxon>
        <taxon>Actinomycetes</taxon>
        <taxon>Pseudonocardiales</taxon>
        <taxon>Pseudonocardiaceae</taxon>
        <taxon>Allokutzneria</taxon>
    </lineage>
</organism>
<comment type="caution">
    <text evidence="2">The sequence shown here is derived from an EMBL/GenBank/DDBJ whole genome shotgun (WGS) entry which is preliminary data.</text>
</comment>
<dbReference type="InterPro" id="IPR024520">
    <property type="entry name" value="DUF3558"/>
</dbReference>